<dbReference type="Proteomes" id="UP000567293">
    <property type="component" value="Unassembled WGS sequence"/>
</dbReference>
<feature type="non-terminal residue" evidence="2">
    <location>
        <position position="1"/>
    </location>
</feature>
<dbReference type="AlphaFoldDB" id="A0A7V8NVJ6"/>
<feature type="region of interest" description="Disordered" evidence="1">
    <location>
        <begin position="134"/>
        <end position="161"/>
    </location>
</feature>
<organism evidence="2 3">
    <name type="scientific">Candidatus Acidiferrum panamense</name>
    <dbReference type="NCBI Taxonomy" id="2741543"/>
    <lineage>
        <taxon>Bacteria</taxon>
        <taxon>Pseudomonadati</taxon>
        <taxon>Acidobacteriota</taxon>
        <taxon>Terriglobia</taxon>
        <taxon>Candidatus Acidiferrales</taxon>
        <taxon>Candidatus Acidiferrum</taxon>
    </lineage>
</organism>
<sequence length="161" mass="18309">PFMRLNRASQQEVEEFVLAVSGQRLSVREIEQLAYGYFRGPRSLREMIQNGHAGEVLAWMRQVPQDAEGCSEWERILLRDLELVQKYMQRVMGKSLSPKLQSPAFFAQAHLVTAGLLSRHRAFFHSVRRLHDRSGQAQSGVSAPPGWHEPRGDYSPSAPQP</sequence>
<accession>A0A7V8NVJ6</accession>
<protein>
    <submittedName>
        <fullName evidence="2">Uncharacterized protein</fullName>
    </submittedName>
</protein>
<evidence type="ECO:0000256" key="1">
    <source>
        <dbReference type="SAM" id="MobiDB-lite"/>
    </source>
</evidence>
<evidence type="ECO:0000313" key="2">
    <source>
        <dbReference type="EMBL" id="MBA0088314.1"/>
    </source>
</evidence>
<evidence type="ECO:0000313" key="3">
    <source>
        <dbReference type="Proteomes" id="UP000567293"/>
    </source>
</evidence>
<keyword evidence="3" id="KW-1185">Reference proteome</keyword>
<name>A0A7V8NVJ6_9BACT</name>
<gene>
    <name evidence="2" type="ORF">HRJ53_25295</name>
</gene>
<reference evidence="2" key="1">
    <citation type="submission" date="2020-06" db="EMBL/GenBank/DDBJ databases">
        <title>Legume-microbial interactions unlock mineral nutrients during tropical forest succession.</title>
        <authorList>
            <person name="Epihov D.Z."/>
        </authorList>
    </citation>
    <scope>NUCLEOTIDE SEQUENCE [LARGE SCALE GENOMIC DNA]</scope>
    <source>
        <strain evidence="2">Pan2503</strain>
    </source>
</reference>
<proteinExistence type="predicted"/>
<comment type="caution">
    <text evidence="2">The sequence shown here is derived from an EMBL/GenBank/DDBJ whole genome shotgun (WGS) entry which is preliminary data.</text>
</comment>
<dbReference type="EMBL" id="JACDQQ010002440">
    <property type="protein sequence ID" value="MBA0088314.1"/>
    <property type="molecule type" value="Genomic_DNA"/>
</dbReference>